<feature type="compositionally biased region" description="Basic and acidic residues" evidence="1">
    <location>
        <begin position="86"/>
        <end position="124"/>
    </location>
</feature>
<evidence type="ECO:0000256" key="1">
    <source>
        <dbReference type="SAM" id="MobiDB-lite"/>
    </source>
</evidence>
<feature type="compositionally biased region" description="Basic and acidic residues" evidence="1">
    <location>
        <begin position="43"/>
        <end position="54"/>
    </location>
</feature>
<dbReference type="Proteomes" id="UP001174694">
    <property type="component" value="Unassembled WGS sequence"/>
</dbReference>
<reference evidence="2" key="1">
    <citation type="submission" date="2022-07" db="EMBL/GenBank/DDBJ databases">
        <title>Fungi with potential for degradation of polypropylene.</title>
        <authorList>
            <person name="Gostincar C."/>
        </authorList>
    </citation>
    <scope>NUCLEOTIDE SEQUENCE</scope>
    <source>
        <strain evidence="2">EXF-13308</strain>
    </source>
</reference>
<protein>
    <submittedName>
        <fullName evidence="2">Uncharacterized protein</fullName>
    </submittedName>
</protein>
<dbReference type="AlphaFoldDB" id="A0AA38VMI6"/>
<dbReference type="EMBL" id="JANBVO010000040">
    <property type="protein sequence ID" value="KAJ9136490.1"/>
    <property type="molecule type" value="Genomic_DNA"/>
</dbReference>
<organism evidence="2 3">
    <name type="scientific">Pleurostoma richardsiae</name>
    <dbReference type="NCBI Taxonomy" id="41990"/>
    <lineage>
        <taxon>Eukaryota</taxon>
        <taxon>Fungi</taxon>
        <taxon>Dikarya</taxon>
        <taxon>Ascomycota</taxon>
        <taxon>Pezizomycotina</taxon>
        <taxon>Sordariomycetes</taxon>
        <taxon>Sordariomycetidae</taxon>
        <taxon>Calosphaeriales</taxon>
        <taxon>Pleurostomataceae</taxon>
        <taxon>Pleurostoma</taxon>
    </lineage>
</organism>
<keyword evidence="3" id="KW-1185">Reference proteome</keyword>
<evidence type="ECO:0000313" key="2">
    <source>
        <dbReference type="EMBL" id="KAJ9136490.1"/>
    </source>
</evidence>
<gene>
    <name evidence="2" type="ORF">NKR23_g9834</name>
</gene>
<comment type="caution">
    <text evidence="2">The sequence shown here is derived from an EMBL/GenBank/DDBJ whole genome shotgun (WGS) entry which is preliminary data.</text>
</comment>
<accession>A0AA38VMI6</accession>
<feature type="compositionally biased region" description="Gly residues" evidence="1">
    <location>
        <begin position="67"/>
        <end position="84"/>
    </location>
</feature>
<name>A0AA38VMI6_9PEZI</name>
<evidence type="ECO:0000313" key="3">
    <source>
        <dbReference type="Proteomes" id="UP001174694"/>
    </source>
</evidence>
<sequence>MEGPGSRDVDRDLMPPRRSGRDSSSVNREPLPGGGRDLMSNGRESRHSRGEGRGDGGSGGRPPEEWGPGGRGGGPGRGSGGGMRESGPRPGDDRREQRLPDDRSRKRRSGEDIGPSDREKRPRR</sequence>
<feature type="compositionally biased region" description="Basic and acidic residues" evidence="1">
    <location>
        <begin position="1"/>
        <end position="21"/>
    </location>
</feature>
<feature type="region of interest" description="Disordered" evidence="1">
    <location>
        <begin position="1"/>
        <end position="124"/>
    </location>
</feature>
<proteinExistence type="predicted"/>